<reference evidence="1" key="1">
    <citation type="journal article" date="2020" name="mSystems">
        <title>Genome- and Community-Level Interaction Insights into Carbon Utilization and Element Cycling Functions of Hydrothermarchaeota in Hydrothermal Sediment.</title>
        <authorList>
            <person name="Zhou Z."/>
            <person name="Liu Y."/>
            <person name="Xu W."/>
            <person name="Pan J."/>
            <person name="Luo Z.H."/>
            <person name="Li M."/>
        </authorList>
    </citation>
    <scope>NUCLEOTIDE SEQUENCE [LARGE SCALE GENOMIC DNA]</scope>
    <source>
        <strain evidence="1">HyVt-527</strain>
    </source>
</reference>
<sequence length="200" mass="22875">MQTTFSEIVVEGRFMLVKGFLLGFLSVKNPEGKYFFHRKAGIRRETFKDFLKEFFELDNYVHLCLEDNLVKPFVDASKLYTKITGNAIKSIRPIKSANFTFAFEVFNQDAAKDLKNIIENIPEGVELTNFFPYEEKVSEGKGTEAYAPLHEYVYRAKGMLSGDFAAIMDIYLNLKRSKYSESIICSDVKIELGEPQTISA</sequence>
<name>A0A7V5UEA3_CALAY</name>
<gene>
    <name evidence="1" type="ORF">ENJ89_02925</name>
</gene>
<dbReference type="EMBL" id="DROD01000200">
    <property type="protein sequence ID" value="HHJ52125.1"/>
    <property type="molecule type" value="Genomic_DNA"/>
</dbReference>
<proteinExistence type="predicted"/>
<protein>
    <submittedName>
        <fullName evidence="1">Uncharacterized protein</fullName>
    </submittedName>
</protein>
<comment type="caution">
    <text evidence="1">The sequence shown here is derived from an EMBL/GenBank/DDBJ whole genome shotgun (WGS) entry which is preliminary data.</text>
</comment>
<dbReference type="AlphaFoldDB" id="A0A7V5UEA3"/>
<accession>A0A7V5UEA3</accession>
<dbReference type="Proteomes" id="UP000886124">
    <property type="component" value="Unassembled WGS sequence"/>
</dbReference>
<evidence type="ECO:0000313" key="1">
    <source>
        <dbReference type="EMBL" id="HHJ52125.1"/>
    </source>
</evidence>
<organism evidence="1">
    <name type="scientific">Caldithrix abyssi</name>
    <dbReference type="NCBI Taxonomy" id="187145"/>
    <lineage>
        <taxon>Bacteria</taxon>
        <taxon>Pseudomonadati</taxon>
        <taxon>Calditrichota</taxon>
        <taxon>Calditrichia</taxon>
        <taxon>Calditrichales</taxon>
        <taxon>Calditrichaceae</taxon>
        <taxon>Caldithrix</taxon>
    </lineage>
</organism>